<dbReference type="PROSITE" id="PS00028">
    <property type="entry name" value="ZINC_FINGER_C2H2_1"/>
    <property type="match status" value="2"/>
</dbReference>
<evidence type="ECO:0000256" key="1">
    <source>
        <dbReference type="ARBA" id="ARBA00022723"/>
    </source>
</evidence>
<name>A0AAV5IB49_9ROSI</name>
<dbReference type="GO" id="GO:0000976">
    <property type="term" value="F:transcription cis-regulatory region binding"/>
    <property type="evidence" value="ECO:0007669"/>
    <property type="project" value="TreeGrafter"/>
</dbReference>
<feature type="region of interest" description="Disordered" evidence="8">
    <location>
        <begin position="1"/>
        <end position="45"/>
    </location>
</feature>
<evidence type="ECO:0000259" key="9">
    <source>
        <dbReference type="PROSITE" id="PS50157"/>
    </source>
</evidence>
<dbReference type="PANTHER" id="PTHR45988">
    <property type="entry name" value="C2H2 TYPE ZINC FINGER TRANSCRIPTION FACTOR FAMILY-RELATED"/>
    <property type="match status" value="1"/>
</dbReference>
<dbReference type="EMBL" id="BPVZ01000008">
    <property type="protein sequence ID" value="GKU94881.1"/>
    <property type="molecule type" value="Genomic_DNA"/>
</dbReference>
<dbReference type="Gene3D" id="3.30.160.60">
    <property type="entry name" value="Classic Zinc Finger"/>
    <property type="match status" value="1"/>
</dbReference>
<dbReference type="SMART" id="SM00355">
    <property type="entry name" value="ZnF_C2H2"/>
    <property type="match status" value="2"/>
</dbReference>
<reference evidence="10 11" key="1">
    <citation type="journal article" date="2021" name="Commun. Biol.">
        <title>The genome of Shorea leprosula (Dipterocarpaceae) highlights the ecological relevance of drought in aseasonal tropical rainforests.</title>
        <authorList>
            <person name="Ng K.K.S."/>
            <person name="Kobayashi M.J."/>
            <person name="Fawcett J.A."/>
            <person name="Hatakeyama M."/>
            <person name="Paape T."/>
            <person name="Ng C.H."/>
            <person name="Ang C.C."/>
            <person name="Tnah L.H."/>
            <person name="Lee C.T."/>
            <person name="Nishiyama T."/>
            <person name="Sese J."/>
            <person name="O'Brien M.J."/>
            <person name="Copetti D."/>
            <person name="Mohd Noor M.I."/>
            <person name="Ong R.C."/>
            <person name="Putra M."/>
            <person name="Sireger I.Z."/>
            <person name="Indrioko S."/>
            <person name="Kosugi Y."/>
            <person name="Izuno A."/>
            <person name="Isagi Y."/>
            <person name="Lee S.L."/>
            <person name="Shimizu K.K."/>
        </authorList>
    </citation>
    <scope>NUCLEOTIDE SEQUENCE [LARGE SCALE GENOMIC DNA]</scope>
    <source>
        <strain evidence="10">214</strain>
    </source>
</reference>
<evidence type="ECO:0000256" key="2">
    <source>
        <dbReference type="ARBA" id="ARBA00022737"/>
    </source>
</evidence>
<dbReference type="InterPro" id="IPR044653">
    <property type="entry name" value="AZF1/2/3-like"/>
</dbReference>
<sequence length="190" mass="20526">MALEALNSPSSAPPLLQHDDIDPNDLELWGKRKRTKRPRTENPPTEEEYLALCLLMLAQGTTSTEAIKKPPPIVELGFRCSLCDKSFPSYQALGGHKASHRKLIGTDELQRTNVSTTPSDGASVNPSSKTHTCSICHRMFSSGQALGGHKRCHYDGSVGVKSADGVSSIQSQRGFDLNFPASPEPIVGVD</sequence>
<evidence type="ECO:0000256" key="4">
    <source>
        <dbReference type="ARBA" id="ARBA00022833"/>
    </source>
</evidence>
<dbReference type="SUPFAM" id="SSF57667">
    <property type="entry name" value="beta-beta-alpha zinc fingers"/>
    <property type="match status" value="1"/>
</dbReference>
<evidence type="ECO:0000256" key="7">
    <source>
        <dbReference type="PROSITE-ProRule" id="PRU00042"/>
    </source>
</evidence>
<gene>
    <name evidence="10" type="ORF">SLEP1_g8308</name>
</gene>
<evidence type="ECO:0000313" key="11">
    <source>
        <dbReference type="Proteomes" id="UP001054252"/>
    </source>
</evidence>
<evidence type="ECO:0000313" key="10">
    <source>
        <dbReference type="EMBL" id="GKU94881.1"/>
    </source>
</evidence>
<keyword evidence="6" id="KW-0804">Transcription</keyword>
<keyword evidence="5" id="KW-0805">Transcription regulation</keyword>
<dbReference type="GO" id="GO:0005634">
    <property type="term" value="C:nucleus"/>
    <property type="evidence" value="ECO:0007669"/>
    <property type="project" value="TreeGrafter"/>
</dbReference>
<dbReference type="InterPro" id="IPR013087">
    <property type="entry name" value="Znf_C2H2_type"/>
</dbReference>
<evidence type="ECO:0000256" key="5">
    <source>
        <dbReference type="ARBA" id="ARBA00023015"/>
    </source>
</evidence>
<keyword evidence="3 7" id="KW-0863">Zinc-finger</keyword>
<keyword evidence="11" id="KW-1185">Reference proteome</keyword>
<dbReference type="InterPro" id="IPR036236">
    <property type="entry name" value="Znf_C2H2_sf"/>
</dbReference>
<comment type="caution">
    <text evidence="10">The sequence shown here is derived from an EMBL/GenBank/DDBJ whole genome shotgun (WGS) entry which is preliminary data.</text>
</comment>
<dbReference type="GO" id="GO:0003700">
    <property type="term" value="F:DNA-binding transcription factor activity"/>
    <property type="evidence" value="ECO:0007669"/>
    <property type="project" value="InterPro"/>
</dbReference>
<evidence type="ECO:0000256" key="6">
    <source>
        <dbReference type="ARBA" id="ARBA00023163"/>
    </source>
</evidence>
<dbReference type="Proteomes" id="UP001054252">
    <property type="component" value="Unassembled WGS sequence"/>
</dbReference>
<dbReference type="PANTHER" id="PTHR45988:SF90">
    <property type="entry name" value="ZINC FINGER PROTEIN ZAT10-LIKE"/>
    <property type="match status" value="1"/>
</dbReference>
<dbReference type="AlphaFoldDB" id="A0AAV5IB49"/>
<protein>
    <recommendedName>
        <fullName evidence="9">C2H2-type domain-containing protein</fullName>
    </recommendedName>
</protein>
<dbReference type="Pfam" id="PF13912">
    <property type="entry name" value="zf-C2H2_6"/>
    <property type="match status" value="2"/>
</dbReference>
<keyword evidence="2" id="KW-0677">Repeat</keyword>
<accession>A0AAV5IB49</accession>
<keyword evidence="4" id="KW-0862">Zinc</keyword>
<organism evidence="10 11">
    <name type="scientific">Rubroshorea leprosula</name>
    <dbReference type="NCBI Taxonomy" id="152421"/>
    <lineage>
        <taxon>Eukaryota</taxon>
        <taxon>Viridiplantae</taxon>
        <taxon>Streptophyta</taxon>
        <taxon>Embryophyta</taxon>
        <taxon>Tracheophyta</taxon>
        <taxon>Spermatophyta</taxon>
        <taxon>Magnoliopsida</taxon>
        <taxon>eudicotyledons</taxon>
        <taxon>Gunneridae</taxon>
        <taxon>Pentapetalae</taxon>
        <taxon>rosids</taxon>
        <taxon>malvids</taxon>
        <taxon>Malvales</taxon>
        <taxon>Dipterocarpaceae</taxon>
        <taxon>Rubroshorea</taxon>
    </lineage>
</organism>
<keyword evidence="1" id="KW-0479">Metal-binding</keyword>
<feature type="domain" description="C2H2-type" evidence="9">
    <location>
        <begin position="78"/>
        <end position="100"/>
    </location>
</feature>
<proteinExistence type="predicted"/>
<evidence type="ECO:0000256" key="8">
    <source>
        <dbReference type="SAM" id="MobiDB-lite"/>
    </source>
</evidence>
<evidence type="ECO:0000256" key="3">
    <source>
        <dbReference type="ARBA" id="ARBA00022771"/>
    </source>
</evidence>
<feature type="domain" description="C2H2-type" evidence="9">
    <location>
        <begin position="131"/>
        <end position="153"/>
    </location>
</feature>
<dbReference type="GO" id="GO:0008270">
    <property type="term" value="F:zinc ion binding"/>
    <property type="evidence" value="ECO:0007669"/>
    <property type="project" value="UniProtKB-KW"/>
</dbReference>
<dbReference type="PROSITE" id="PS50157">
    <property type="entry name" value="ZINC_FINGER_C2H2_2"/>
    <property type="match status" value="2"/>
</dbReference>